<dbReference type="PROSITE" id="PS50043">
    <property type="entry name" value="HTH_LUXR_2"/>
    <property type="match status" value="1"/>
</dbReference>
<protein>
    <submittedName>
        <fullName evidence="5">Regulatory protein, luxR family</fullName>
    </submittedName>
</protein>
<dbReference type="AlphaFoldDB" id="A0A1I7IGC7"/>
<dbReference type="PANTHER" id="PTHR44688:SF16">
    <property type="entry name" value="DNA-BINDING TRANSCRIPTIONAL ACTIVATOR DEVR_DOSR"/>
    <property type="match status" value="1"/>
</dbReference>
<sequence length="199" mass="21614">MQARQPPKNVCRQARSDLRSATACLHLFQRNPSLFDTADGIASRLGREGTAVARALEDLVRQSRVWACRVSGLTLYAAPLRNAAPGQVQESGLSYVPGDATEAESGRPVHDGARTGAVPPVAAEVAVSLEAAGVPPRVALTEREREVLSLAGQGYTNREIARKLHISAHTVKNHMSSIFRKLGIRDRRQLLLARHDRLS</sequence>
<keyword evidence="2" id="KW-0238">DNA-binding</keyword>
<evidence type="ECO:0000313" key="6">
    <source>
        <dbReference type="Proteomes" id="UP000183508"/>
    </source>
</evidence>
<evidence type="ECO:0000256" key="1">
    <source>
        <dbReference type="ARBA" id="ARBA00023015"/>
    </source>
</evidence>
<dbReference type="Proteomes" id="UP000183508">
    <property type="component" value="Unassembled WGS sequence"/>
</dbReference>
<evidence type="ECO:0000313" key="5">
    <source>
        <dbReference type="EMBL" id="SFU71981.1"/>
    </source>
</evidence>
<reference evidence="6" key="1">
    <citation type="submission" date="2016-10" db="EMBL/GenBank/DDBJ databases">
        <authorList>
            <person name="Varghese N."/>
        </authorList>
    </citation>
    <scope>NUCLEOTIDE SEQUENCE [LARGE SCALE GENOMIC DNA]</scope>
    <source>
        <strain evidence="6">DSM 17980</strain>
    </source>
</reference>
<keyword evidence="3" id="KW-0804">Transcription</keyword>
<evidence type="ECO:0000256" key="3">
    <source>
        <dbReference type="ARBA" id="ARBA00023163"/>
    </source>
</evidence>
<name>A0A1I7IGC7_9BACL</name>
<dbReference type="PANTHER" id="PTHR44688">
    <property type="entry name" value="DNA-BINDING TRANSCRIPTIONAL ACTIVATOR DEVR_DOSR"/>
    <property type="match status" value="1"/>
</dbReference>
<dbReference type="Gene3D" id="1.10.10.10">
    <property type="entry name" value="Winged helix-like DNA-binding domain superfamily/Winged helix DNA-binding domain"/>
    <property type="match status" value="1"/>
</dbReference>
<dbReference type="STRING" id="392015.SAMN05421543_106205"/>
<dbReference type="EMBL" id="FPBV01000006">
    <property type="protein sequence ID" value="SFU71981.1"/>
    <property type="molecule type" value="Genomic_DNA"/>
</dbReference>
<dbReference type="GO" id="GO:0006355">
    <property type="term" value="P:regulation of DNA-templated transcription"/>
    <property type="evidence" value="ECO:0007669"/>
    <property type="project" value="InterPro"/>
</dbReference>
<evidence type="ECO:0000256" key="2">
    <source>
        <dbReference type="ARBA" id="ARBA00023125"/>
    </source>
</evidence>
<accession>A0A1I7IGC7</accession>
<dbReference type="PRINTS" id="PR00038">
    <property type="entry name" value="HTHLUXR"/>
</dbReference>
<evidence type="ECO:0000259" key="4">
    <source>
        <dbReference type="PROSITE" id="PS50043"/>
    </source>
</evidence>
<dbReference type="InterPro" id="IPR000792">
    <property type="entry name" value="Tscrpt_reg_LuxR_C"/>
</dbReference>
<dbReference type="CDD" id="cd06170">
    <property type="entry name" value="LuxR_C_like"/>
    <property type="match status" value="1"/>
</dbReference>
<keyword evidence="1" id="KW-0805">Transcription regulation</keyword>
<dbReference type="SUPFAM" id="SSF46894">
    <property type="entry name" value="C-terminal effector domain of the bipartite response regulators"/>
    <property type="match status" value="1"/>
</dbReference>
<dbReference type="InterPro" id="IPR016032">
    <property type="entry name" value="Sig_transdc_resp-reg_C-effctor"/>
</dbReference>
<proteinExistence type="predicted"/>
<dbReference type="PROSITE" id="PS00622">
    <property type="entry name" value="HTH_LUXR_1"/>
    <property type="match status" value="1"/>
</dbReference>
<dbReference type="SMART" id="SM00421">
    <property type="entry name" value="HTH_LUXR"/>
    <property type="match status" value="1"/>
</dbReference>
<dbReference type="Pfam" id="PF00196">
    <property type="entry name" value="GerE"/>
    <property type="match status" value="1"/>
</dbReference>
<dbReference type="GO" id="GO:0003677">
    <property type="term" value="F:DNA binding"/>
    <property type="evidence" value="ECO:0007669"/>
    <property type="project" value="UniProtKB-KW"/>
</dbReference>
<dbReference type="InterPro" id="IPR036388">
    <property type="entry name" value="WH-like_DNA-bd_sf"/>
</dbReference>
<gene>
    <name evidence="5" type="ORF">SAMN05421543_106205</name>
</gene>
<keyword evidence="6" id="KW-1185">Reference proteome</keyword>
<organism evidence="5 6">
    <name type="scientific">Alicyclobacillus macrosporangiidus</name>
    <dbReference type="NCBI Taxonomy" id="392015"/>
    <lineage>
        <taxon>Bacteria</taxon>
        <taxon>Bacillati</taxon>
        <taxon>Bacillota</taxon>
        <taxon>Bacilli</taxon>
        <taxon>Bacillales</taxon>
        <taxon>Alicyclobacillaceae</taxon>
        <taxon>Alicyclobacillus</taxon>
    </lineage>
</organism>
<feature type="domain" description="HTH luxR-type" evidence="4">
    <location>
        <begin position="133"/>
        <end position="198"/>
    </location>
</feature>
<dbReference type="RefSeq" id="WP_281245573.1">
    <property type="nucleotide sequence ID" value="NZ_FPBV01000006.1"/>
</dbReference>